<dbReference type="SMART" id="SM00225">
    <property type="entry name" value="BTB"/>
    <property type="match status" value="2"/>
</dbReference>
<keyword evidence="4" id="KW-1185">Reference proteome</keyword>
<dbReference type="InterPro" id="IPR016024">
    <property type="entry name" value="ARM-type_fold"/>
</dbReference>
<comment type="pathway">
    <text evidence="1">Protein modification; protein ubiquitination.</text>
</comment>
<name>A0A7J0G9D5_9ERIC</name>
<comment type="caution">
    <text evidence="3">The sequence shown here is derived from an EMBL/GenBank/DDBJ whole genome shotgun (WGS) entry which is preliminary data.</text>
</comment>
<dbReference type="EMBL" id="BJWL01000019">
    <property type="protein sequence ID" value="GFZ07328.1"/>
    <property type="molecule type" value="Genomic_DNA"/>
</dbReference>
<dbReference type="InterPro" id="IPR059007">
    <property type="entry name" value="ARM_At1g04390"/>
</dbReference>
<dbReference type="InterPro" id="IPR000210">
    <property type="entry name" value="BTB/POZ_dom"/>
</dbReference>
<dbReference type="Pfam" id="PF00651">
    <property type="entry name" value="BTB"/>
    <property type="match status" value="1"/>
</dbReference>
<dbReference type="InterPro" id="IPR011333">
    <property type="entry name" value="SKP1/BTB/POZ_sf"/>
</dbReference>
<dbReference type="OrthoDB" id="418748at2759"/>
<proteinExistence type="predicted"/>
<evidence type="ECO:0000313" key="4">
    <source>
        <dbReference type="Proteomes" id="UP000585474"/>
    </source>
</evidence>
<protein>
    <submittedName>
        <fullName evidence="3">BTB/POZ domain-containing protein</fullName>
    </submittedName>
</protein>
<organism evidence="3 4">
    <name type="scientific">Actinidia rufa</name>
    <dbReference type="NCBI Taxonomy" id="165716"/>
    <lineage>
        <taxon>Eukaryota</taxon>
        <taxon>Viridiplantae</taxon>
        <taxon>Streptophyta</taxon>
        <taxon>Embryophyta</taxon>
        <taxon>Tracheophyta</taxon>
        <taxon>Spermatophyta</taxon>
        <taxon>Magnoliopsida</taxon>
        <taxon>eudicotyledons</taxon>
        <taxon>Gunneridae</taxon>
        <taxon>Pentapetalae</taxon>
        <taxon>asterids</taxon>
        <taxon>Ericales</taxon>
        <taxon>Actinidiaceae</taxon>
        <taxon>Actinidia</taxon>
    </lineage>
</organism>
<dbReference type="CDD" id="cd18186">
    <property type="entry name" value="BTB_POZ_ZBTB_KLHL-like"/>
    <property type="match status" value="1"/>
</dbReference>
<reference evidence="3 4" key="1">
    <citation type="submission" date="2019-07" db="EMBL/GenBank/DDBJ databases">
        <title>De Novo Assembly of kiwifruit Actinidia rufa.</title>
        <authorList>
            <person name="Sugita-Konishi S."/>
            <person name="Sato K."/>
            <person name="Mori E."/>
            <person name="Abe Y."/>
            <person name="Kisaki G."/>
            <person name="Hamano K."/>
            <person name="Suezawa K."/>
            <person name="Otani M."/>
            <person name="Fukuda T."/>
            <person name="Manabe T."/>
            <person name="Gomi K."/>
            <person name="Tabuchi M."/>
            <person name="Akimitsu K."/>
            <person name="Kataoka I."/>
        </authorList>
    </citation>
    <scope>NUCLEOTIDE SEQUENCE [LARGE SCALE GENOMIC DNA]</scope>
    <source>
        <strain evidence="4">cv. Fuchu</strain>
    </source>
</reference>
<dbReference type="PROSITE" id="PS50097">
    <property type="entry name" value="BTB"/>
    <property type="match status" value="1"/>
</dbReference>
<evidence type="ECO:0000259" key="2">
    <source>
        <dbReference type="PROSITE" id="PS50097"/>
    </source>
</evidence>
<evidence type="ECO:0000313" key="3">
    <source>
        <dbReference type="EMBL" id="GFZ07328.1"/>
    </source>
</evidence>
<dbReference type="Pfam" id="PF26522">
    <property type="entry name" value="ARM_6"/>
    <property type="match status" value="1"/>
</dbReference>
<feature type="domain" description="BTB" evidence="2">
    <location>
        <begin position="806"/>
        <end position="883"/>
    </location>
</feature>
<evidence type="ECO:0000256" key="1">
    <source>
        <dbReference type="ARBA" id="ARBA00004906"/>
    </source>
</evidence>
<sequence>MMRTPSKQGAENNRGISGHLFTLHQRLYHALNLGLRSSGDKGRKWQSSDIEIQRLVIRSIDAFLDCMSVEALQHPLVKESIADMIGALEGILHFTNEATLSLASNVTVKMVNVIPSSILQSPVLDLIRPLTSLLPSHQLQVAVSCATALNLIFPILHIKREGEVWEILKETKAVVYIVNNIHDFFDGSKSIEYLREMVSLLSKILWRWRSSRFCVWSDANLMEVLGVLSLKPDFSVKVAVLQLYSAIALCSNGAEKLLENGKAVLHMMVHCMEWSNSVSVQMEGFRLAQLLAINEEGCSTMMTLCSEPIVRAIINGLNSWSSHSGKISKDQMSLLMEACRLALITRWEGEHHNYFWKLGVDRILLNLLLNNFHNTSQSQQFSSLKEQIAAAQHGLNQNFHPVLRPFIWDILGGLAAHCLEDFDPKMHGNELCINVLITCACLAFVDSIHNTRQLCQNDLSDIFRNESASRSVLMMIYSPCKYIASQARSILSELLRPNGKEHLKYVLDKLSQSRNKFEMPDNYQSVIYLMILACYSGLPQYRKHIIKNQGIKILVAFIRWCLSNDVHVRRLSMALAPSFFIERTCCRAHTEDWDGDDIPLLFSLWGLAELVHHSSCLKTHPDIFAGQVDYNEAQLVSELQRICSHTSTPGPIWYAAYILSHFGLYGFPSKLGKRMGKVHTEKEFVDLELILTNGEPLHVHSVMLMARCPSLLPPQELPLSEITFDGSLARNDLEKCRRIRKEVRLSAHVDQQALLKLLEYVYLGHLQASAELVKKLKILARHCNLQSLFQMLSRKRPKWGTPIPTFGLTLALEPAGHHFSCSVSVPHMHVHKVILCSSSAYFQGMFRSGMQESHTETIKTHVGWNALFKIVKWFYSDELPKPISGCLWDSLDADDKLHELYPYVELCWLAEYWCLGDDLHEYCSRVVISSLDSARHLSIKVIQIAASLYQKKLAEVAANYMAPLYHQLRNSGELEALDEELADMVRAASVRLSQDGGHPHS</sequence>
<dbReference type="PANTHER" id="PTHR35918">
    <property type="entry name" value="OS06G0674800 PROTEIN"/>
    <property type="match status" value="1"/>
</dbReference>
<dbReference type="InterPro" id="IPR044953">
    <property type="entry name" value="At1g04390-like"/>
</dbReference>
<dbReference type="PANTHER" id="PTHR35918:SF1">
    <property type="entry name" value="BTB DOMAIN-CONTAINING PROTEIN"/>
    <property type="match status" value="1"/>
</dbReference>
<accession>A0A7J0G9D5</accession>
<dbReference type="SUPFAM" id="SSF48371">
    <property type="entry name" value="ARM repeat"/>
    <property type="match status" value="1"/>
</dbReference>
<dbReference type="Gene3D" id="3.30.710.10">
    <property type="entry name" value="Potassium Channel Kv1.1, Chain A"/>
    <property type="match status" value="2"/>
</dbReference>
<dbReference type="Proteomes" id="UP000585474">
    <property type="component" value="Unassembled WGS sequence"/>
</dbReference>
<gene>
    <name evidence="3" type="ORF">Acr_19g0002650</name>
</gene>
<dbReference type="SUPFAM" id="SSF54695">
    <property type="entry name" value="POZ domain"/>
    <property type="match status" value="2"/>
</dbReference>
<dbReference type="AlphaFoldDB" id="A0A7J0G9D5"/>